<protein>
    <submittedName>
        <fullName evidence="2">Uncharacterized protein</fullName>
    </submittedName>
</protein>
<evidence type="ECO:0000256" key="1">
    <source>
        <dbReference type="SAM" id="Coils"/>
    </source>
</evidence>
<dbReference type="RefSeq" id="XP_008860946.1">
    <property type="nucleotide sequence ID" value="XM_008862724.1"/>
</dbReference>
<organism evidence="2">
    <name type="scientific">Aphanomyces invadans</name>
    <dbReference type="NCBI Taxonomy" id="157072"/>
    <lineage>
        <taxon>Eukaryota</taxon>
        <taxon>Sar</taxon>
        <taxon>Stramenopiles</taxon>
        <taxon>Oomycota</taxon>
        <taxon>Saprolegniomycetes</taxon>
        <taxon>Saprolegniales</taxon>
        <taxon>Verrucalvaceae</taxon>
        <taxon>Aphanomyces</taxon>
    </lineage>
</organism>
<feature type="coiled-coil region" evidence="1">
    <location>
        <begin position="65"/>
        <end position="113"/>
    </location>
</feature>
<dbReference type="GeneID" id="20077141"/>
<name>A0A024UUA6_9STRA</name>
<dbReference type="AlphaFoldDB" id="A0A024UUA6"/>
<dbReference type="VEuPathDB" id="FungiDB:H310_00091"/>
<evidence type="ECO:0000313" key="2">
    <source>
        <dbReference type="EMBL" id="ETW09535.1"/>
    </source>
</evidence>
<proteinExistence type="predicted"/>
<dbReference type="OrthoDB" id="79428at2759"/>
<reference evidence="2" key="1">
    <citation type="submission" date="2013-12" db="EMBL/GenBank/DDBJ databases">
        <title>The Genome Sequence of Aphanomyces invadans NJM9701.</title>
        <authorList>
            <consortium name="The Broad Institute Genomics Platform"/>
            <person name="Russ C."/>
            <person name="Tyler B."/>
            <person name="van West P."/>
            <person name="Dieguez-Uribeondo J."/>
            <person name="Young S.K."/>
            <person name="Zeng Q."/>
            <person name="Gargeya S."/>
            <person name="Fitzgerald M."/>
            <person name="Abouelleil A."/>
            <person name="Alvarado L."/>
            <person name="Chapman S.B."/>
            <person name="Gainer-Dewar J."/>
            <person name="Goldberg J."/>
            <person name="Griggs A."/>
            <person name="Gujja S."/>
            <person name="Hansen M."/>
            <person name="Howarth C."/>
            <person name="Imamovic A."/>
            <person name="Ireland A."/>
            <person name="Larimer J."/>
            <person name="McCowan C."/>
            <person name="Murphy C."/>
            <person name="Pearson M."/>
            <person name="Poon T.W."/>
            <person name="Priest M."/>
            <person name="Roberts A."/>
            <person name="Saif S."/>
            <person name="Shea T."/>
            <person name="Sykes S."/>
            <person name="Wortman J."/>
            <person name="Nusbaum C."/>
            <person name="Birren B."/>
        </authorList>
    </citation>
    <scope>NUCLEOTIDE SEQUENCE [LARGE SCALE GENOMIC DNA]</scope>
    <source>
        <strain evidence="2">NJM9701</strain>
    </source>
</reference>
<accession>A0A024UUA6</accession>
<gene>
    <name evidence="2" type="ORF">H310_00091</name>
</gene>
<sequence length="149" mass="16778">MAKAAAAKLLEVDDIDVLLADNNVRSATGITETEVRYPASASSVAVLNKKMRELEVCYHRTRLHLERATQETEGVQKEIRKLRTDKLRLEKDVQKKTALLERVAAEKKLAEAQAIANRDYAKRVEQTVAMGTRGHVGAYTPRSERRCFV</sequence>
<dbReference type="EMBL" id="KI913952">
    <property type="protein sequence ID" value="ETW09535.1"/>
    <property type="molecule type" value="Genomic_DNA"/>
</dbReference>
<keyword evidence="1" id="KW-0175">Coiled coil</keyword>